<evidence type="ECO:0000313" key="3">
    <source>
        <dbReference type="Proteomes" id="UP001596414"/>
    </source>
</evidence>
<dbReference type="EMBL" id="JBHSZQ010000051">
    <property type="protein sequence ID" value="MFC7127585.1"/>
    <property type="molecule type" value="Genomic_DNA"/>
</dbReference>
<reference evidence="2 3" key="1">
    <citation type="journal article" date="2014" name="Int. J. Syst. Evol. Microbiol.">
        <title>Complete genome sequence of Corynebacterium casei LMG S-19264T (=DSM 44701T), isolated from a smear-ripened cheese.</title>
        <authorList>
            <consortium name="US DOE Joint Genome Institute (JGI-PGF)"/>
            <person name="Walter F."/>
            <person name="Albersmeier A."/>
            <person name="Kalinowski J."/>
            <person name="Ruckert C."/>
        </authorList>
    </citation>
    <scope>NUCLEOTIDE SEQUENCE [LARGE SCALE GENOMIC DNA]</scope>
    <source>
        <strain evidence="2 3">CGMCC 4.7215</strain>
    </source>
</reference>
<evidence type="ECO:0000313" key="2">
    <source>
        <dbReference type="EMBL" id="MFC7127585.1"/>
    </source>
</evidence>
<feature type="region of interest" description="Disordered" evidence="1">
    <location>
        <begin position="19"/>
        <end position="44"/>
    </location>
</feature>
<protein>
    <submittedName>
        <fullName evidence="2">Uncharacterized protein</fullName>
    </submittedName>
</protein>
<dbReference type="Proteomes" id="UP001596414">
    <property type="component" value="Unassembled WGS sequence"/>
</dbReference>
<organism evidence="2 3">
    <name type="scientific">Halovenus rubra</name>
    <dbReference type="NCBI Taxonomy" id="869890"/>
    <lineage>
        <taxon>Archaea</taxon>
        <taxon>Methanobacteriati</taxon>
        <taxon>Methanobacteriota</taxon>
        <taxon>Stenosarchaea group</taxon>
        <taxon>Halobacteria</taxon>
        <taxon>Halobacteriales</taxon>
        <taxon>Haloarculaceae</taxon>
        <taxon>Halovenus</taxon>
    </lineage>
</organism>
<evidence type="ECO:0000256" key="1">
    <source>
        <dbReference type="SAM" id="MobiDB-lite"/>
    </source>
</evidence>
<sequence length="44" mass="4825">MLLKKVTRSLRRLVGLIAAGGAMDHPANGGMTREQRDDDRDSES</sequence>
<gene>
    <name evidence="2" type="ORF">ACFQJ7_16450</name>
</gene>
<feature type="compositionally biased region" description="Basic and acidic residues" evidence="1">
    <location>
        <begin position="33"/>
        <end position="44"/>
    </location>
</feature>
<comment type="caution">
    <text evidence="2">The sequence shown here is derived from an EMBL/GenBank/DDBJ whole genome shotgun (WGS) entry which is preliminary data.</text>
</comment>
<accession>A0ABD5XEG0</accession>
<dbReference type="RefSeq" id="WP_267635650.1">
    <property type="nucleotide sequence ID" value="NZ_JAODIY010000001.1"/>
</dbReference>
<proteinExistence type="predicted"/>
<name>A0ABD5XEG0_9EURY</name>
<dbReference type="AlphaFoldDB" id="A0ABD5XEG0"/>